<dbReference type="Pfam" id="PF17690">
    <property type="entry name" value="DUF5537"/>
    <property type="match status" value="1"/>
</dbReference>
<dbReference type="InterPro" id="IPR040505">
    <property type="entry name" value="DUF5537"/>
</dbReference>
<name>A0A8C2UMQ5_CHILA</name>
<dbReference type="OrthoDB" id="9888309at2759"/>
<keyword evidence="2" id="KW-1185">Reference proteome</keyword>
<gene>
    <name evidence="1" type="primary">C8orf89</name>
</gene>
<evidence type="ECO:0000313" key="2">
    <source>
        <dbReference type="Proteomes" id="UP000694398"/>
    </source>
</evidence>
<dbReference type="GeneTree" id="ENSGT00700000106212"/>
<proteinExistence type="predicted"/>
<organism evidence="1 2">
    <name type="scientific">Chinchilla lanigera</name>
    <name type="common">Long-tailed chinchilla</name>
    <name type="synonym">Chinchilla villidera</name>
    <dbReference type="NCBI Taxonomy" id="34839"/>
    <lineage>
        <taxon>Eukaryota</taxon>
        <taxon>Metazoa</taxon>
        <taxon>Chordata</taxon>
        <taxon>Craniata</taxon>
        <taxon>Vertebrata</taxon>
        <taxon>Euteleostomi</taxon>
        <taxon>Mammalia</taxon>
        <taxon>Eutheria</taxon>
        <taxon>Euarchontoglires</taxon>
        <taxon>Glires</taxon>
        <taxon>Rodentia</taxon>
        <taxon>Hystricomorpha</taxon>
        <taxon>Chinchillidae</taxon>
        <taxon>Chinchilla</taxon>
    </lineage>
</organism>
<protein>
    <submittedName>
        <fullName evidence="1">Chromosome 8 open reading frame 89</fullName>
    </submittedName>
</protein>
<reference evidence="1" key="2">
    <citation type="submission" date="2025-09" db="UniProtKB">
        <authorList>
            <consortium name="Ensembl"/>
        </authorList>
    </citation>
    <scope>IDENTIFICATION</scope>
</reference>
<dbReference type="Proteomes" id="UP000694398">
    <property type="component" value="Unassembled WGS sequence"/>
</dbReference>
<sequence>MSVLAPEMKTETSRITRSSLEGGFLFENSWRKGVSETQKLRKEYTTTFALEEPEEYVKVPHLPRLPSCHKGVSSSPVEVHRQLLHAPTEMPTIRIKKTKKTCTMARFQEKLKDPGFSDPLTGAPSEYLQRLSRMAILEYDTIRQETTKKSKKGKRQELRDC</sequence>
<accession>A0A8C2UMQ5</accession>
<evidence type="ECO:0000313" key="1">
    <source>
        <dbReference type="Ensembl" id="ENSCLAP00000003176.1"/>
    </source>
</evidence>
<reference evidence="1" key="1">
    <citation type="submission" date="2025-08" db="UniProtKB">
        <authorList>
            <consortium name="Ensembl"/>
        </authorList>
    </citation>
    <scope>IDENTIFICATION</scope>
</reference>
<dbReference type="Ensembl" id="ENSCLAT00000003240.1">
    <property type="protein sequence ID" value="ENSCLAP00000003176.1"/>
    <property type="gene ID" value="ENSCLAG00000002274.1"/>
</dbReference>
<dbReference type="OMA" id="CTMVPLQ"/>
<dbReference type="AlphaFoldDB" id="A0A8C2UMQ5"/>